<dbReference type="PANTHER" id="PTHR46796:SF12">
    <property type="entry name" value="HTH-TYPE DNA-BINDING TRANSCRIPTIONAL ACTIVATOR EUTR"/>
    <property type="match status" value="1"/>
</dbReference>
<dbReference type="Proteomes" id="UP000254925">
    <property type="component" value="Unassembled WGS sequence"/>
</dbReference>
<keyword evidence="1" id="KW-0805">Transcription regulation</keyword>
<dbReference type="EMBL" id="QQBB01000007">
    <property type="protein sequence ID" value="RDI57095.1"/>
    <property type="molecule type" value="Genomic_DNA"/>
</dbReference>
<name>A0A370HGQ8_9HYPH</name>
<accession>A0A370HGQ8</accession>
<organism evidence="5 6">
    <name type="scientific">Microvirga subterranea</name>
    <dbReference type="NCBI Taxonomy" id="186651"/>
    <lineage>
        <taxon>Bacteria</taxon>
        <taxon>Pseudomonadati</taxon>
        <taxon>Pseudomonadota</taxon>
        <taxon>Alphaproteobacteria</taxon>
        <taxon>Hyphomicrobiales</taxon>
        <taxon>Methylobacteriaceae</taxon>
        <taxon>Microvirga</taxon>
    </lineage>
</organism>
<evidence type="ECO:0000256" key="1">
    <source>
        <dbReference type="ARBA" id="ARBA00023015"/>
    </source>
</evidence>
<comment type="caution">
    <text evidence="5">The sequence shown here is derived from an EMBL/GenBank/DDBJ whole genome shotgun (WGS) entry which is preliminary data.</text>
</comment>
<dbReference type="InterPro" id="IPR018062">
    <property type="entry name" value="HTH_AraC-typ_CS"/>
</dbReference>
<dbReference type="AlphaFoldDB" id="A0A370HGQ8"/>
<dbReference type="GO" id="GO:0043565">
    <property type="term" value="F:sequence-specific DNA binding"/>
    <property type="evidence" value="ECO:0007669"/>
    <property type="project" value="InterPro"/>
</dbReference>
<dbReference type="PROSITE" id="PS01124">
    <property type="entry name" value="HTH_ARAC_FAMILY_2"/>
    <property type="match status" value="1"/>
</dbReference>
<dbReference type="InterPro" id="IPR009057">
    <property type="entry name" value="Homeodomain-like_sf"/>
</dbReference>
<evidence type="ECO:0000256" key="2">
    <source>
        <dbReference type="ARBA" id="ARBA00023125"/>
    </source>
</evidence>
<sequence>MDDPEHPGDQDAPSKRSSLIADYSFKTSRLDEFEDVLTKLLTRHILTPTEREARLHGGFGFSGWSDLSHVNMHFGCNLSADLASEASDDRIGFTIATRGSSELVLRGKKFPVAGSNGVTFTSGPARTLVFGDGYEGEGIMMNRYRIADYCAKLLGRDIEGHVDFDTQFNLDSVSGQSWLRLYHYASAELTDPMSLARRLPAARQQLEQMVITGFLLSHRSNYSDALLRPQSSAAPHYVKRAETYIEARFNEPLSLADIAAQSGVSARSLQNGFQNFRHMTPMAFLRKVRLQHVHQALLKADPALATVTDLAIGCGFGHMGEFAALYKRTYGVSPRETLQKKLKA</sequence>
<dbReference type="SUPFAM" id="SSF46689">
    <property type="entry name" value="Homeodomain-like"/>
    <property type="match status" value="1"/>
</dbReference>
<keyword evidence="3" id="KW-0804">Transcription</keyword>
<reference evidence="5 6" key="1">
    <citation type="submission" date="2018-07" db="EMBL/GenBank/DDBJ databases">
        <title>Genomic Encyclopedia of Type Strains, Phase IV (KMG-IV): sequencing the most valuable type-strain genomes for metagenomic binning, comparative biology and taxonomic classification.</title>
        <authorList>
            <person name="Goeker M."/>
        </authorList>
    </citation>
    <scope>NUCLEOTIDE SEQUENCE [LARGE SCALE GENOMIC DNA]</scope>
    <source>
        <strain evidence="5 6">DSM 14364</strain>
    </source>
</reference>
<feature type="domain" description="HTH araC/xylS-type" evidence="4">
    <location>
        <begin position="239"/>
        <end position="340"/>
    </location>
</feature>
<dbReference type="Pfam" id="PF14525">
    <property type="entry name" value="AraC_binding_2"/>
    <property type="match status" value="1"/>
</dbReference>
<keyword evidence="6" id="KW-1185">Reference proteome</keyword>
<dbReference type="InterPro" id="IPR050204">
    <property type="entry name" value="AraC_XylS_family_regulators"/>
</dbReference>
<dbReference type="GO" id="GO:0003700">
    <property type="term" value="F:DNA-binding transcription factor activity"/>
    <property type="evidence" value="ECO:0007669"/>
    <property type="project" value="InterPro"/>
</dbReference>
<dbReference type="PANTHER" id="PTHR46796">
    <property type="entry name" value="HTH-TYPE TRANSCRIPTIONAL ACTIVATOR RHAS-RELATED"/>
    <property type="match status" value="1"/>
</dbReference>
<dbReference type="InterPro" id="IPR035418">
    <property type="entry name" value="AraC-bd_2"/>
</dbReference>
<proteinExistence type="predicted"/>
<evidence type="ECO:0000313" key="5">
    <source>
        <dbReference type="EMBL" id="RDI57095.1"/>
    </source>
</evidence>
<evidence type="ECO:0000313" key="6">
    <source>
        <dbReference type="Proteomes" id="UP000254925"/>
    </source>
</evidence>
<keyword evidence="2" id="KW-0238">DNA-binding</keyword>
<dbReference type="SMART" id="SM00342">
    <property type="entry name" value="HTH_ARAC"/>
    <property type="match status" value="1"/>
</dbReference>
<gene>
    <name evidence="5" type="ORF">DES45_1079</name>
</gene>
<dbReference type="PROSITE" id="PS00041">
    <property type="entry name" value="HTH_ARAC_FAMILY_1"/>
    <property type="match status" value="1"/>
</dbReference>
<dbReference type="Gene3D" id="1.10.10.60">
    <property type="entry name" value="Homeodomain-like"/>
    <property type="match status" value="1"/>
</dbReference>
<evidence type="ECO:0000256" key="3">
    <source>
        <dbReference type="ARBA" id="ARBA00023163"/>
    </source>
</evidence>
<dbReference type="OrthoDB" id="7285481at2"/>
<evidence type="ECO:0000259" key="4">
    <source>
        <dbReference type="PROSITE" id="PS01124"/>
    </source>
</evidence>
<dbReference type="RefSeq" id="WP_114771335.1">
    <property type="nucleotide sequence ID" value="NZ_QQBB01000007.1"/>
</dbReference>
<protein>
    <submittedName>
        <fullName evidence="5">AraC family transcriptional regulator</fullName>
    </submittedName>
</protein>
<dbReference type="InterPro" id="IPR018060">
    <property type="entry name" value="HTH_AraC"/>
</dbReference>
<dbReference type="Pfam" id="PF12833">
    <property type="entry name" value="HTH_18"/>
    <property type="match status" value="1"/>
</dbReference>